<keyword evidence="4" id="KW-0145">Chemotaxis</keyword>
<dbReference type="PROSITE" id="PS50885">
    <property type="entry name" value="HAMP"/>
    <property type="match status" value="1"/>
</dbReference>
<comment type="similarity">
    <text evidence="10">Belongs to the methyl-accepting chemotaxis (MCP) protein family.</text>
</comment>
<keyword evidence="3" id="KW-0488">Methylation</keyword>
<dbReference type="GO" id="GO:0006935">
    <property type="term" value="P:chemotaxis"/>
    <property type="evidence" value="ECO:0007669"/>
    <property type="project" value="UniProtKB-KW"/>
</dbReference>
<feature type="domain" description="Methyl-accepting transducer" evidence="14">
    <location>
        <begin position="271"/>
        <end position="500"/>
    </location>
</feature>
<evidence type="ECO:0000256" key="10">
    <source>
        <dbReference type="ARBA" id="ARBA00029447"/>
    </source>
</evidence>
<reference evidence="16 17" key="1">
    <citation type="submission" date="2019-02" db="EMBL/GenBank/DDBJ databases">
        <title>Investigation of anaerobic lignin degradation for improved lignocellulosic biofuels.</title>
        <authorList>
            <person name="Deangelis K."/>
        </authorList>
    </citation>
    <scope>NUCLEOTIDE SEQUENCE [LARGE SCALE GENOMIC DNA]</scope>
    <source>
        <strain evidence="16 17">159R</strain>
    </source>
</reference>
<dbReference type="EMBL" id="SJOI01000001">
    <property type="protein sequence ID" value="TCL04648.1"/>
    <property type="molecule type" value="Genomic_DNA"/>
</dbReference>
<keyword evidence="8 13" id="KW-0472">Membrane</keyword>
<evidence type="ECO:0000256" key="1">
    <source>
        <dbReference type="ARBA" id="ARBA00004429"/>
    </source>
</evidence>
<dbReference type="PRINTS" id="PR00260">
    <property type="entry name" value="CHEMTRNSDUCR"/>
</dbReference>
<dbReference type="OrthoDB" id="6747374at2"/>
<dbReference type="PROSITE" id="PS50111">
    <property type="entry name" value="CHEMOTAXIS_TRANSDUC_2"/>
    <property type="match status" value="1"/>
</dbReference>
<dbReference type="RefSeq" id="WP_132923424.1">
    <property type="nucleotide sequence ID" value="NZ_SJOI01000001.1"/>
</dbReference>
<dbReference type="SUPFAM" id="SSF47170">
    <property type="entry name" value="Aspartate receptor, ligand-binding domain"/>
    <property type="match status" value="1"/>
</dbReference>
<keyword evidence="2" id="KW-1003">Cell membrane</keyword>
<evidence type="ECO:0000256" key="11">
    <source>
        <dbReference type="PROSITE-ProRule" id="PRU00284"/>
    </source>
</evidence>
<feature type="domain" description="HAMP" evidence="15">
    <location>
        <begin position="214"/>
        <end position="266"/>
    </location>
</feature>
<name>A0A4V2Q2Z0_9GAMM</name>
<evidence type="ECO:0000256" key="5">
    <source>
        <dbReference type="ARBA" id="ARBA00022519"/>
    </source>
</evidence>
<gene>
    <name evidence="16" type="ORF">EZJ58_2779</name>
</gene>
<evidence type="ECO:0000256" key="12">
    <source>
        <dbReference type="SAM" id="MobiDB-lite"/>
    </source>
</evidence>
<keyword evidence="9 11" id="KW-0807">Transducer</keyword>
<dbReference type="Pfam" id="PF02203">
    <property type="entry name" value="TarH"/>
    <property type="match status" value="1"/>
</dbReference>
<comment type="caution">
    <text evidence="16">The sequence shown here is derived from an EMBL/GenBank/DDBJ whole genome shotgun (WGS) entry which is preliminary data.</text>
</comment>
<dbReference type="Gene3D" id="1.10.287.950">
    <property type="entry name" value="Methyl-accepting chemotaxis protein"/>
    <property type="match status" value="1"/>
</dbReference>
<dbReference type="Gene3D" id="1.20.120.30">
    <property type="entry name" value="Aspartate receptor, ligand-binding domain"/>
    <property type="match status" value="1"/>
</dbReference>
<comment type="subcellular location">
    <subcellularLocation>
        <location evidence="1">Cell inner membrane</location>
        <topology evidence="1">Multi-pass membrane protein</topology>
    </subcellularLocation>
</comment>
<feature type="compositionally biased region" description="Basic and acidic residues" evidence="12">
    <location>
        <begin position="545"/>
        <end position="556"/>
    </location>
</feature>
<evidence type="ECO:0000256" key="6">
    <source>
        <dbReference type="ARBA" id="ARBA00022692"/>
    </source>
</evidence>
<dbReference type="GO" id="GO:0005886">
    <property type="term" value="C:plasma membrane"/>
    <property type="evidence" value="ECO:0007669"/>
    <property type="project" value="UniProtKB-SubCell"/>
</dbReference>
<evidence type="ECO:0000256" key="2">
    <source>
        <dbReference type="ARBA" id="ARBA00022475"/>
    </source>
</evidence>
<dbReference type="InterPro" id="IPR051310">
    <property type="entry name" value="MCP_chemotaxis"/>
</dbReference>
<evidence type="ECO:0000259" key="15">
    <source>
        <dbReference type="PROSITE" id="PS50885"/>
    </source>
</evidence>
<dbReference type="Proteomes" id="UP000294555">
    <property type="component" value="Unassembled WGS sequence"/>
</dbReference>
<dbReference type="Pfam" id="PF00015">
    <property type="entry name" value="MCPsignal"/>
    <property type="match status" value="1"/>
</dbReference>
<keyword evidence="17" id="KW-1185">Reference proteome</keyword>
<dbReference type="GO" id="GO:0007165">
    <property type="term" value="P:signal transduction"/>
    <property type="evidence" value="ECO:0007669"/>
    <property type="project" value="UniProtKB-KW"/>
</dbReference>
<proteinExistence type="inferred from homology"/>
<dbReference type="InterPro" id="IPR004090">
    <property type="entry name" value="Chemotax_Me-accpt_rcpt"/>
</dbReference>
<dbReference type="PANTHER" id="PTHR43531:SF14">
    <property type="entry name" value="METHYL-ACCEPTING CHEMOTAXIS PROTEIN I-RELATED"/>
    <property type="match status" value="1"/>
</dbReference>
<evidence type="ECO:0000313" key="17">
    <source>
        <dbReference type="Proteomes" id="UP000294555"/>
    </source>
</evidence>
<evidence type="ECO:0000256" key="13">
    <source>
        <dbReference type="SAM" id="Phobius"/>
    </source>
</evidence>
<feature type="transmembrane region" description="Helical" evidence="13">
    <location>
        <begin position="193"/>
        <end position="213"/>
    </location>
</feature>
<dbReference type="InterPro" id="IPR035440">
    <property type="entry name" value="4HB_MCP_dom_sf"/>
</dbReference>
<dbReference type="AlphaFoldDB" id="A0A4V2Q2Z0"/>
<sequence>MSLLKNTSIRVILLITLGFFLILWGGVSAFTLSSLNQVTQFLATSEEQKADIDIISRGNDQYFRTVTRLARAMDFVQTGEMADADKVLATAADSFQNAKDALASFKANPHLSSDTAVTDAMIDSWTKLINQALEPMFQAARAKQLDQYRQFFRTQYPPFSVAFGAAAEKFKAQARSDESVKQVYTLVDLSRKILIAALVAGIAILLLTDRYLINFMIKPLKRIESQLETLSDGHLGETIAEFGRNNVGQLIPHLQSMQQSLIRTVTAIRDSSASIYQGSGEISLGNSDLSSRTEQQASALEETAASMEQLSATVKQNTENVFQANKMVQDASDTAKKGGAIVDEVVETMSSISTSSKKIADITGVINGIAFQTNILALNAAVEAARAGEQGRGFAVVAGEVRSLAQRSAQAAKEIEGLISESVERVNTGSVQASRAGETMHNIVQAVAKVTDLMGEISSASDEQSRGISQVGQAVSEMDSVTQQNAALVQESAAAAASLEEQARLLTQTVAIFHLPAGGNSVNNAPPAEDKPEKRLLSPLTASPEQEHTSENWETF</sequence>
<dbReference type="PANTHER" id="PTHR43531">
    <property type="entry name" value="PROTEIN ICFG"/>
    <property type="match status" value="1"/>
</dbReference>
<evidence type="ECO:0000256" key="3">
    <source>
        <dbReference type="ARBA" id="ARBA00022481"/>
    </source>
</evidence>
<dbReference type="SMART" id="SM00304">
    <property type="entry name" value="HAMP"/>
    <property type="match status" value="1"/>
</dbReference>
<dbReference type="SUPFAM" id="SSF58104">
    <property type="entry name" value="Methyl-accepting chemotaxis protein (MCP) signaling domain"/>
    <property type="match status" value="1"/>
</dbReference>
<evidence type="ECO:0000256" key="4">
    <source>
        <dbReference type="ARBA" id="ARBA00022500"/>
    </source>
</evidence>
<feature type="region of interest" description="Disordered" evidence="12">
    <location>
        <begin position="517"/>
        <end position="556"/>
    </location>
</feature>
<evidence type="ECO:0000256" key="7">
    <source>
        <dbReference type="ARBA" id="ARBA00022989"/>
    </source>
</evidence>
<evidence type="ECO:0000313" key="16">
    <source>
        <dbReference type="EMBL" id="TCL04648.1"/>
    </source>
</evidence>
<evidence type="ECO:0000256" key="9">
    <source>
        <dbReference type="ARBA" id="ARBA00023224"/>
    </source>
</evidence>
<keyword evidence="5" id="KW-0997">Cell inner membrane</keyword>
<dbReference type="SMART" id="SM00283">
    <property type="entry name" value="MA"/>
    <property type="match status" value="1"/>
</dbReference>
<keyword evidence="7 13" id="KW-1133">Transmembrane helix</keyword>
<organism evidence="16 17">
    <name type="scientific">Sodalis ligni</name>
    <dbReference type="NCBI Taxonomy" id="2697027"/>
    <lineage>
        <taxon>Bacteria</taxon>
        <taxon>Pseudomonadati</taxon>
        <taxon>Pseudomonadota</taxon>
        <taxon>Gammaproteobacteria</taxon>
        <taxon>Enterobacterales</taxon>
        <taxon>Bruguierivoracaceae</taxon>
        <taxon>Sodalis</taxon>
    </lineage>
</organism>
<dbReference type="CDD" id="cd11386">
    <property type="entry name" value="MCP_signal"/>
    <property type="match status" value="1"/>
</dbReference>
<dbReference type="GO" id="GO:0004888">
    <property type="term" value="F:transmembrane signaling receptor activity"/>
    <property type="evidence" value="ECO:0007669"/>
    <property type="project" value="InterPro"/>
</dbReference>
<accession>A0A4V2Q2Z0</accession>
<dbReference type="FunFam" id="1.10.287.950:FF:000001">
    <property type="entry name" value="Methyl-accepting chemotaxis sensory transducer"/>
    <property type="match status" value="1"/>
</dbReference>
<keyword evidence="6 13" id="KW-0812">Transmembrane</keyword>
<evidence type="ECO:0000256" key="8">
    <source>
        <dbReference type="ARBA" id="ARBA00023136"/>
    </source>
</evidence>
<dbReference type="InterPro" id="IPR003660">
    <property type="entry name" value="HAMP_dom"/>
</dbReference>
<protein>
    <submittedName>
        <fullName evidence="16">Methyl-accepting chemotaxis sensory transducer with TarH sensor</fullName>
    </submittedName>
</protein>
<dbReference type="InterPro" id="IPR003122">
    <property type="entry name" value="Tar_rcpt_lig-bd"/>
</dbReference>
<dbReference type="InterPro" id="IPR004089">
    <property type="entry name" value="MCPsignal_dom"/>
</dbReference>
<evidence type="ECO:0000259" key="14">
    <source>
        <dbReference type="PROSITE" id="PS50111"/>
    </source>
</evidence>